<dbReference type="CDD" id="cd16936">
    <property type="entry name" value="HATPase_RsbW-like"/>
    <property type="match status" value="1"/>
</dbReference>
<dbReference type="InterPro" id="IPR007168">
    <property type="entry name" value="Phageshock_PspC_N"/>
</dbReference>
<keyword evidence="5" id="KW-0472">Membrane</keyword>
<keyword evidence="2" id="KW-0418">Kinase</keyword>
<reference evidence="7 8" key="1">
    <citation type="submission" date="2020-10" db="EMBL/GenBank/DDBJ databases">
        <title>Connecting structure to function with the recovery of over 1000 high-quality activated sludge metagenome-assembled genomes encoding full-length rRNA genes using long-read sequencing.</title>
        <authorList>
            <person name="Singleton C.M."/>
            <person name="Petriglieri F."/>
            <person name="Kristensen J.M."/>
            <person name="Kirkegaard R.H."/>
            <person name="Michaelsen T.Y."/>
            <person name="Andersen M.H."/>
            <person name="Karst S.M."/>
            <person name="Dueholm M.S."/>
            <person name="Nielsen P.H."/>
            <person name="Albertsen M."/>
        </authorList>
    </citation>
    <scope>NUCLEOTIDE SEQUENCE [LARGE SCALE GENOMIC DNA]</scope>
    <source>
        <strain evidence="7">Ega_18-Q3-R5-49_MAXAC.001</strain>
    </source>
</reference>
<keyword evidence="5" id="KW-0812">Transmembrane</keyword>
<dbReference type="GO" id="GO:0000160">
    <property type="term" value="P:phosphorelay signal transduction system"/>
    <property type="evidence" value="ECO:0007669"/>
    <property type="project" value="UniProtKB-KW"/>
</dbReference>
<evidence type="ECO:0000259" key="6">
    <source>
        <dbReference type="Pfam" id="PF04024"/>
    </source>
</evidence>
<evidence type="ECO:0000256" key="4">
    <source>
        <dbReference type="SAM" id="MobiDB-lite"/>
    </source>
</evidence>
<dbReference type="Pfam" id="PF04024">
    <property type="entry name" value="PspC"/>
    <property type="match status" value="1"/>
</dbReference>
<dbReference type="GO" id="GO:0016301">
    <property type="term" value="F:kinase activity"/>
    <property type="evidence" value="ECO:0007669"/>
    <property type="project" value="UniProtKB-KW"/>
</dbReference>
<keyword evidence="1" id="KW-0808">Transferase</keyword>
<dbReference type="Proteomes" id="UP000726105">
    <property type="component" value="Unassembled WGS sequence"/>
</dbReference>
<dbReference type="PANTHER" id="PTHR24421:SF61">
    <property type="entry name" value="OXYGEN SENSOR HISTIDINE KINASE NREB"/>
    <property type="match status" value="1"/>
</dbReference>
<feature type="compositionally biased region" description="Acidic residues" evidence="4">
    <location>
        <begin position="432"/>
        <end position="444"/>
    </location>
</feature>
<feature type="transmembrane region" description="Helical" evidence="5">
    <location>
        <begin position="185"/>
        <end position="208"/>
    </location>
</feature>
<evidence type="ECO:0000313" key="7">
    <source>
        <dbReference type="EMBL" id="MBK7271762.1"/>
    </source>
</evidence>
<feature type="region of interest" description="Disordered" evidence="4">
    <location>
        <begin position="385"/>
        <end position="471"/>
    </location>
</feature>
<proteinExistence type="predicted"/>
<keyword evidence="3" id="KW-0902">Two-component regulatory system</keyword>
<evidence type="ECO:0000256" key="2">
    <source>
        <dbReference type="ARBA" id="ARBA00022777"/>
    </source>
</evidence>
<dbReference type="InterPro" id="IPR050482">
    <property type="entry name" value="Sensor_HK_TwoCompSys"/>
</dbReference>
<dbReference type="SUPFAM" id="SSF55874">
    <property type="entry name" value="ATPase domain of HSP90 chaperone/DNA topoisomerase II/histidine kinase"/>
    <property type="match status" value="1"/>
</dbReference>
<sequence length="471" mass="49720">MTSSPPHARPPLARSSADAVVGGVCAGLGEFLGMPAVAVRAAAVLLTVFGGGLGVAIYLVLWAVLPVSAAPAVIAESVEERRQPRFSVFHWLVLGGIVLVTGGISLASDAGSWFTDARYAVPALAIAAGAFVAWYQLDDPTGRRRGRTRARWVGVVQVVVGVALAMVGVVVIVTQGQGTRGVVNGALAGAAVLAGAVVIAAPFALRLYRGLQREQAERVRATERADIAAHLHDSVLQTLALIQRRADDPTVVAGLARRQERELRAWLYGGESRESNSLAAAVAAEIHEVEDEHGVPVEIVVTGDRTMEEAGDALVKATREAVLNAVRHGRPPVSVFMEVGPNGVEVFVRDHGDGFEMSDIGDDRLGVRESIIGRMKRAEGTARIRRLENGTEVSLTLPPPAHAEPELEPEPEPEPEPETPPEFAPAPAPPTEPDDLAVESEDPATPEPAVTPRATARHTRAASASTKENPR</sequence>
<feature type="transmembrane region" description="Helical" evidence="5">
    <location>
        <begin position="86"/>
        <end position="107"/>
    </location>
</feature>
<evidence type="ECO:0000256" key="5">
    <source>
        <dbReference type="SAM" id="Phobius"/>
    </source>
</evidence>
<feature type="compositionally biased region" description="Low complexity" evidence="4">
    <location>
        <begin position="461"/>
        <end position="471"/>
    </location>
</feature>
<feature type="transmembrane region" description="Helical" evidence="5">
    <location>
        <begin position="149"/>
        <end position="173"/>
    </location>
</feature>
<evidence type="ECO:0000313" key="8">
    <source>
        <dbReference type="Proteomes" id="UP000726105"/>
    </source>
</evidence>
<dbReference type="PANTHER" id="PTHR24421">
    <property type="entry name" value="NITRATE/NITRITE SENSOR PROTEIN NARX-RELATED"/>
    <property type="match status" value="1"/>
</dbReference>
<feature type="transmembrane region" description="Helical" evidence="5">
    <location>
        <begin position="119"/>
        <end position="137"/>
    </location>
</feature>
<organism evidence="7 8">
    <name type="scientific">Candidatus Phosphoribacter hodrii</name>
    <dbReference type="NCBI Taxonomy" id="2953743"/>
    <lineage>
        <taxon>Bacteria</taxon>
        <taxon>Bacillati</taxon>
        <taxon>Actinomycetota</taxon>
        <taxon>Actinomycetes</taxon>
        <taxon>Micrococcales</taxon>
        <taxon>Dermatophilaceae</taxon>
        <taxon>Candidatus Phosphoribacter</taxon>
    </lineage>
</organism>
<dbReference type="Gene3D" id="3.30.565.10">
    <property type="entry name" value="Histidine kinase-like ATPase, C-terminal domain"/>
    <property type="match status" value="1"/>
</dbReference>
<comment type="caution">
    <text evidence="7">The sequence shown here is derived from an EMBL/GenBank/DDBJ whole genome shotgun (WGS) entry which is preliminary data.</text>
</comment>
<dbReference type="InterPro" id="IPR036890">
    <property type="entry name" value="HATPase_C_sf"/>
</dbReference>
<feature type="compositionally biased region" description="Pro residues" evidence="4">
    <location>
        <begin position="420"/>
        <end position="431"/>
    </location>
</feature>
<keyword evidence="5" id="KW-1133">Transmembrane helix</keyword>
<feature type="compositionally biased region" description="Acidic residues" evidence="4">
    <location>
        <begin position="406"/>
        <end position="419"/>
    </location>
</feature>
<dbReference type="AlphaFoldDB" id="A0A935ISK2"/>
<gene>
    <name evidence="7" type="ORF">IPI13_00850</name>
</gene>
<accession>A0A935ISK2</accession>
<evidence type="ECO:0000256" key="1">
    <source>
        <dbReference type="ARBA" id="ARBA00022679"/>
    </source>
</evidence>
<feature type="domain" description="Phage shock protein PspC N-terminal" evidence="6">
    <location>
        <begin position="11"/>
        <end position="67"/>
    </location>
</feature>
<protein>
    <submittedName>
        <fullName evidence="7">PspC domain-containing protein</fullName>
    </submittedName>
</protein>
<dbReference type="EMBL" id="JADJIB010000001">
    <property type="protein sequence ID" value="MBK7271762.1"/>
    <property type="molecule type" value="Genomic_DNA"/>
</dbReference>
<feature type="transmembrane region" description="Helical" evidence="5">
    <location>
        <begin position="41"/>
        <end position="65"/>
    </location>
</feature>
<name>A0A935ISK2_9MICO</name>
<evidence type="ECO:0000256" key="3">
    <source>
        <dbReference type="ARBA" id="ARBA00023012"/>
    </source>
</evidence>